<evidence type="ECO:0000256" key="14">
    <source>
        <dbReference type="ARBA" id="ARBA00041662"/>
    </source>
</evidence>
<dbReference type="Gene3D" id="3.90.1150.10">
    <property type="entry name" value="Aspartate Aminotransferase, domain 1"/>
    <property type="match status" value="1"/>
</dbReference>
<comment type="catalytic activity">
    <reaction evidence="19">
        <text>(2S)-2-aminobutanoate + glyoxylate = 2-oxobutanoate + glycine</text>
        <dbReference type="Rhea" id="RHEA:77339"/>
        <dbReference type="ChEBI" id="CHEBI:16763"/>
        <dbReference type="ChEBI" id="CHEBI:36655"/>
        <dbReference type="ChEBI" id="CHEBI:57305"/>
        <dbReference type="ChEBI" id="CHEBI:74359"/>
    </reaction>
</comment>
<evidence type="ECO:0000256" key="25">
    <source>
        <dbReference type="ARBA" id="ARBA00043798"/>
    </source>
</evidence>
<dbReference type="PROSITE" id="PS00600">
    <property type="entry name" value="AA_TRANSFER_CLASS_3"/>
    <property type="match status" value="1"/>
</dbReference>
<evidence type="ECO:0000256" key="18">
    <source>
        <dbReference type="ARBA" id="ARBA00043669"/>
    </source>
</evidence>
<evidence type="ECO:0000313" key="41">
    <source>
        <dbReference type="Proteomes" id="UP000887458"/>
    </source>
</evidence>
<evidence type="ECO:0000256" key="5">
    <source>
        <dbReference type="ARBA" id="ARBA00013049"/>
    </source>
</evidence>
<comment type="catalytic activity">
    <reaction evidence="25">
        <text>N(omega),N('omega)-dimethyl-L-arginine + pyruvate = 5-(3,3'-dimethylguanidino)-2-oxopentanoate + L-alanine</text>
        <dbReference type="Rhea" id="RHEA:77307"/>
        <dbReference type="ChEBI" id="CHEBI:15361"/>
        <dbReference type="ChEBI" id="CHEBI:57972"/>
        <dbReference type="ChEBI" id="CHEBI:197308"/>
        <dbReference type="ChEBI" id="CHEBI:197310"/>
    </reaction>
</comment>
<evidence type="ECO:0000256" key="11">
    <source>
        <dbReference type="ARBA" id="ARBA00033660"/>
    </source>
</evidence>
<keyword evidence="41" id="KW-1185">Reference proteome</keyword>
<dbReference type="Gene3D" id="3.40.640.10">
    <property type="entry name" value="Type I PLP-dependent aspartate aminotransferase-like (Major domain)"/>
    <property type="match status" value="1"/>
</dbReference>
<dbReference type="InterPro" id="IPR015422">
    <property type="entry name" value="PyrdxlP-dep_Trfase_small"/>
</dbReference>
<dbReference type="GO" id="GO:0008483">
    <property type="term" value="F:transaminase activity"/>
    <property type="evidence" value="ECO:0007669"/>
    <property type="project" value="UniProtKB-KW"/>
</dbReference>
<comment type="catalytic activity">
    <reaction evidence="26">
        <text>3-oxopropanoate + L-alanine = beta-alanine + pyruvate</text>
        <dbReference type="Rhea" id="RHEA:14077"/>
        <dbReference type="ChEBI" id="CHEBI:15361"/>
        <dbReference type="ChEBI" id="CHEBI:33190"/>
        <dbReference type="ChEBI" id="CHEBI:57966"/>
        <dbReference type="ChEBI" id="CHEBI:57972"/>
        <dbReference type="EC" id="2.6.1.18"/>
    </reaction>
    <physiologicalReaction direction="right-to-left" evidence="26">
        <dbReference type="Rhea" id="RHEA:14079"/>
    </physiologicalReaction>
</comment>
<protein>
    <recommendedName>
        <fullName evidence="13">Alanine--glyoxylate aminotransferase 2, mitochondrial</fullName>
        <ecNumber evidence="28">2.6.1.18</ecNumber>
        <ecNumber evidence="12">2.6.1.40</ecNumber>
        <ecNumber evidence="5">2.6.1.44</ecNumber>
    </recommendedName>
    <alternativeName>
        <fullName evidence="14">(R)-3-amino-2-methylpropionate--pyruvate transaminase</fullName>
    </alternativeName>
    <alternativeName>
        <fullName evidence="16">Beta-ALAAT II</fullName>
    </alternativeName>
    <alternativeName>
        <fullName evidence="17">Beta-alanine-pyruvate aminotransferase</fullName>
    </alternativeName>
    <alternativeName>
        <fullName evidence="30">D-3-aminoisobutyrate-pyruvate aminotransferase</fullName>
    </alternativeName>
    <alternativeName>
        <fullName evidence="15">D-AIBAT</fullName>
    </alternativeName>
    <alternativeName>
        <fullName evidence="29">D-beta-aminoisobutyrate-pyruvate aminotransferase</fullName>
    </alternativeName>
</protein>
<dbReference type="Proteomes" id="UP000887458">
    <property type="component" value="Unassembled WGS sequence"/>
</dbReference>
<comment type="catalytic activity">
    <reaction evidence="32">
        <text>L-ornithine + glyoxylate = 5-amino-2-oxopentanoate + glycine</text>
        <dbReference type="Rhea" id="RHEA:77331"/>
        <dbReference type="ChEBI" id="CHEBI:36655"/>
        <dbReference type="ChEBI" id="CHEBI:46911"/>
        <dbReference type="ChEBI" id="CHEBI:57305"/>
        <dbReference type="ChEBI" id="CHEBI:58802"/>
    </reaction>
</comment>
<keyword evidence="8 39" id="KW-0663">Pyridoxal phosphate</keyword>
<evidence type="ECO:0000256" key="13">
    <source>
        <dbReference type="ARBA" id="ARBA00039862"/>
    </source>
</evidence>
<organism evidence="40 41">
    <name type="scientific">Dermatophagoides pteronyssinus</name>
    <name type="common">European house dust mite</name>
    <dbReference type="NCBI Taxonomy" id="6956"/>
    <lineage>
        <taxon>Eukaryota</taxon>
        <taxon>Metazoa</taxon>
        <taxon>Ecdysozoa</taxon>
        <taxon>Arthropoda</taxon>
        <taxon>Chelicerata</taxon>
        <taxon>Arachnida</taxon>
        <taxon>Acari</taxon>
        <taxon>Acariformes</taxon>
        <taxon>Sarcoptiformes</taxon>
        <taxon>Astigmata</taxon>
        <taxon>Psoroptidia</taxon>
        <taxon>Analgoidea</taxon>
        <taxon>Pyroglyphidae</taxon>
        <taxon>Dermatophagoidinae</taxon>
        <taxon>Dermatophagoides</taxon>
    </lineage>
</organism>
<keyword evidence="10" id="KW-0496">Mitochondrion</keyword>
<dbReference type="PIRSF" id="PIRSF000521">
    <property type="entry name" value="Transaminase_4ab_Lys_Orn"/>
    <property type="match status" value="1"/>
</dbReference>
<comment type="catalytic activity">
    <reaction evidence="11">
        <text>glyoxylate + L-alanine = glycine + pyruvate</text>
        <dbReference type="Rhea" id="RHEA:24248"/>
        <dbReference type="ChEBI" id="CHEBI:15361"/>
        <dbReference type="ChEBI" id="CHEBI:36655"/>
        <dbReference type="ChEBI" id="CHEBI:57305"/>
        <dbReference type="ChEBI" id="CHEBI:57972"/>
        <dbReference type="EC" id="2.6.1.44"/>
    </reaction>
    <physiologicalReaction direction="left-to-right" evidence="11">
        <dbReference type="Rhea" id="RHEA:24249"/>
    </physiologicalReaction>
</comment>
<evidence type="ECO:0000256" key="4">
    <source>
        <dbReference type="ARBA" id="ARBA00011881"/>
    </source>
</evidence>
<evidence type="ECO:0000256" key="12">
    <source>
        <dbReference type="ARBA" id="ARBA00039130"/>
    </source>
</evidence>
<comment type="catalytic activity">
    <reaction evidence="33">
        <text>2-oxohexanoate + N(omega),N(omega)-dimethyl-L-arginine = L-2-aminohexanoate + 5-(3,3-dimethylguanidino)-2-oxopentanoate</text>
        <dbReference type="Rhea" id="RHEA:77363"/>
        <dbReference type="ChEBI" id="CHEBI:35177"/>
        <dbReference type="ChEBI" id="CHEBI:58326"/>
        <dbReference type="ChEBI" id="CHEBI:58455"/>
        <dbReference type="ChEBI" id="CHEBI:197301"/>
    </reaction>
</comment>
<evidence type="ECO:0000313" key="40">
    <source>
        <dbReference type="EMBL" id="KAH9422165.1"/>
    </source>
</evidence>
<comment type="catalytic activity">
    <reaction evidence="36">
        <text>oxaloacetate + L-alanine = L-aspartate + pyruvate</text>
        <dbReference type="Rhea" id="RHEA:77347"/>
        <dbReference type="ChEBI" id="CHEBI:15361"/>
        <dbReference type="ChEBI" id="CHEBI:16452"/>
        <dbReference type="ChEBI" id="CHEBI:29991"/>
        <dbReference type="ChEBI" id="CHEBI:57972"/>
    </reaction>
</comment>
<evidence type="ECO:0000256" key="29">
    <source>
        <dbReference type="ARBA" id="ARBA00044257"/>
    </source>
</evidence>
<comment type="subunit">
    <text evidence="4">Homotetramer.</text>
</comment>
<dbReference type="EC" id="2.6.1.40" evidence="12"/>
<evidence type="ECO:0000256" key="20">
    <source>
        <dbReference type="ARBA" id="ARBA00043726"/>
    </source>
</evidence>
<dbReference type="InterPro" id="IPR015424">
    <property type="entry name" value="PyrdxlP-dep_Trfase"/>
</dbReference>
<dbReference type="EC" id="2.6.1.18" evidence="28"/>
<evidence type="ECO:0000256" key="2">
    <source>
        <dbReference type="ARBA" id="ARBA00004173"/>
    </source>
</evidence>
<evidence type="ECO:0000256" key="7">
    <source>
        <dbReference type="ARBA" id="ARBA00022679"/>
    </source>
</evidence>
<evidence type="ECO:0000256" key="38">
    <source>
        <dbReference type="ARBA" id="ARBA00058068"/>
    </source>
</evidence>
<evidence type="ECO:0000256" key="8">
    <source>
        <dbReference type="ARBA" id="ARBA00022898"/>
    </source>
</evidence>
<comment type="catalytic activity">
    <reaction evidence="23">
        <text>N(omega)-methyl-L-arginine + pyruvate = 5-(3-methylguanidino)-2-oxopentanoate + L-alanine</text>
        <dbReference type="Rhea" id="RHEA:77319"/>
        <dbReference type="ChEBI" id="CHEBI:15361"/>
        <dbReference type="ChEBI" id="CHEBI:57972"/>
        <dbReference type="ChEBI" id="CHEBI:114953"/>
        <dbReference type="ChEBI" id="CHEBI:197314"/>
    </reaction>
</comment>
<comment type="caution">
    <text evidence="40">The sequence shown here is derived from an EMBL/GenBank/DDBJ whole genome shotgun (WGS) entry which is preliminary data.</text>
</comment>
<dbReference type="InterPro" id="IPR005814">
    <property type="entry name" value="Aminotrans_3"/>
</dbReference>
<evidence type="ECO:0000256" key="26">
    <source>
        <dbReference type="ARBA" id="ARBA00043825"/>
    </source>
</evidence>
<reference evidence="40 41" key="2">
    <citation type="journal article" date="2022" name="Mol. Biol. Evol.">
        <title>Comparative Genomics Reveals Insights into the Divergent Evolution of Astigmatic Mites and Household Pest Adaptations.</title>
        <authorList>
            <person name="Xiong Q."/>
            <person name="Wan A.T."/>
            <person name="Liu X."/>
            <person name="Fung C.S."/>
            <person name="Xiao X."/>
            <person name="Malainual N."/>
            <person name="Hou J."/>
            <person name="Wang L."/>
            <person name="Wang M."/>
            <person name="Yang K.Y."/>
            <person name="Cui Y."/>
            <person name="Leung E.L."/>
            <person name="Nong W."/>
            <person name="Shin S.K."/>
            <person name="Au S.W."/>
            <person name="Jeong K.Y."/>
            <person name="Chew F.T."/>
            <person name="Hui J.H."/>
            <person name="Leung T.F."/>
            <person name="Tungtrongchitr A."/>
            <person name="Zhong N."/>
            <person name="Liu Z."/>
            <person name="Tsui S.K."/>
        </authorList>
    </citation>
    <scope>NUCLEOTIDE SEQUENCE [LARGE SCALE GENOMIC DNA]</scope>
    <source>
        <strain evidence="40">Derp</strain>
    </source>
</reference>
<evidence type="ECO:0000256" key="9">
    <source>
        <dbReference type="ARBA" id="ARBA00022946"/>
    </source>
</evidence>
<evidence type="ECO:0000256" key="24">
    <source>
        <dbReference type="ARBA" id="ARBA00043777"/>
    </source>
</evidence>
<comment type="catalytic activity">
    <reaction evidence="20">
        <text>(R)-3-amino-2-methylpropanoate + pyruvate = 2-methyl-3-oxopropanoate + L-alanine</text>
        <dbReference type="Rhea" id="RHEA:18393"/>
        <dbReference type="ChEBI" id="CHEBI:15361"/>
        <dbReference type="ChEBI" id="CHEBI:57700"/>
        <dbReference type="ChEBI" id="CHEBI:57731"/>
        <dbReference type="ChEBI" id="CHEBI:57972"/>
        <dbReference type="EC" id="2.6.1.40"/>
    </reaction>
    <physiologicalReaction direction="left-to-right" evidence="20">
        <dbReference type="Rhea" id="RHEA:18394"/>
    </physiologicalReaction>
</comment>
<comment type="subcellular location">
    <subcellularLocation>
        <location evidence="2">Mitochondrion</location>
    </subcellularLocation>
</comment>
<evidence type="ECO:0000256" key="27">
    <source>
        <dbReference type="ARBA" id="ARBA00043826"/>
    </source>
</evidence>
<dbReference type="EC" id="2.6.1.44" evidence="5"/>
<comment type="catalytic activity">
    <reaction evidence="27">
        <text>2-oxopentanoate + N(omega),N(omega)-dimethyl-L-arginine = 5-(3,3-dimethylguanidino)-2-oxopentanoate + L-2-aminopentanoate</text>
        <dbReference type="Rhea" id="RHEA:77359"/>
        <dbReference type="ChEBI" id="CHEBI:28644"/>
        <dbReference type="ChEBI" id="CHEBI:58326"/>
        <dbReference type="ChEBI" id="CHEBI:58441"/>
        <dbReference type="ChEBI" id="CHEBI:197301"/>
    </reaction>
</comment>
<evidence type="ECO:0000256" key="32">
    <source>
        <dbReference type="ARBA" id="ARBA00048264"/>
    </source>
</evidence>
<dbReference type="PANTHER" id="PTHR45688:SF3">
    <property type="entry name" value="ALANINE--GLYOXYLATE AMINOTRANSFERASE 2, MITOCHONDRIAL"/>
    <property type="match status" value="1"/>
</dbReference>
<comment type="similarity">
    <text evidence="3 39">Belongs to the class-III pyridoxal-phosphate-dependent aminotransferase family.</text>
</comment>
<accession>A0ABQ8JHT2</accession>
<comment type="catalytic activity">
    <reaction evidence="21">
        <text>N(omega),N(omega)-dimethyl-L-arginine + oxaloacetate = 5-(3,3-dimethylguanidino)-2-oxopentanoate + L-aspartate</text>
        <dbReference type="Rhea" id="RHEA:77343"/>
        <dbReference type="ChEBI" id="CHEBI:16452"/>
        <dbReference type="ChEBI" id="CHEBI:29991"/>
        <dbReference type="ChEBI" id="CHEBI:58326"/>
        <dbReference type="ChEBI" id="CHEBI:197301"/>
    </reaction>
</comment>
<evidence type="ECO:0000256" key="15">
    <source>
        <dbReference type="ARBA" id="ARBA00041845"/>
    </source>
</evidence>
<comment type="catalytic activity">
    <reaction evidence="34">
        <text>N(omega),N(omega)-dimethyl-L-arginine + 2-oxobutanoate = 5-(3,3-dimethylguanidino)-2-oxopentanoate + (2S)-2-aminobutanoate</text>
        <dbReference type="Rhea" id="RHEA:77351"/>
        <dbReference type="ChEBI" id="CHEBI:16763"/>
        <dbReference type="ChEBI" id="CHEBI:58326"/>
        <dbReference type="ChEBI" id="CHEBI:74359"/>
        <dbReference type="ChEBI" id="CHEBI:197301"/>
    </reaction>
</comment>
<comment type="cofactor">
    <cofactor evidence="1">
        <name>pyridoxal 5'-phosphate</name>
        <dbReference type="ChEBI" id="CHEBI:597326"/>
    </cofactor>
</comment>
<evidence type="ECO:0000256" key="34">
    <source>
        <dbReference type="ARBA" id="ARBA00048560"/>
    </source>
</evidence>
<evidence type="ECO:0000256" key="31">
    <source>
        <dbReference type="ARBA" id="ARBA00047892"/>
    </source>
</evidence>
<dbReference type="SUPFAM" id="SSF53383">
    <property type="entry name" value="PLP-dependent transferases"/>
    <property type="match status" value="1"/>
</dbReference>
<evidence type="ECO:0000256" key="1">
    <source>
        <dbReference type="ARBA" id="ARBA00001933"/>
    </source>
</evidence>
<evidence type="ECO:0000256" key="35">
    <source>
        <dbReference type="ARBA" id="ARBA00048760"/>
    </source>
</evidence>
<evidence type="ECO:0000256" key="10">
    <source>
        <dbReference type="ARBA" id="ARBA00023128"/>
    </source>
</evidence>
<dbReference type="InterPro" id="IPR049704">
    <property type="entry name" value="Aminotrans_3_PPA_site"/>
</dbReference>
<dbReference type="CDD" id="cd00610">
    <property type="entry name" value="OAT_like"/>
    <property type="match status" value="1"/>
</dbReference>
<reference evidence="40 41" key="1">
    <citation type="journal article" date="2018" name="J. Allergy Clin. Immunol.">
        <title>High-quality assembly of Dermatophagoides pteronyssinus genome and transcriptome reveals a wide range of novel allergens.</title>
        <authorList>
            <person name="Liu X.Y."/>
            <person name="Yang K.Y."/>
            <person name="Wang M.Q."/>
            <person name="Kwok J.S."/>
            <person name="Zeng X."/>
            <person name="Yang Z."/>
            <person name="Xiao X.J."/>
            <person name="Lau C.P."/>
            <person name="Li Y."/>
            <person name="Huang Z.M."/>
            <person name="Ba J.G."/>
            <person name="Yim A.K."/>
            <person name="Ouyang C.Y."/>
            <person name="Ngai S.M."/>
            <person name="Chan T.F."/>
            <person name="Leung E.L."/>
            <person name="Liu L."/>
            <person name="Liu Z.G."/>
            <person name="Tsui S.K."/>
        </authorList>
    </citation>
    <scope>NUCLEOTIDE SEQUENCE [LARGE SCALE GENOMIC DNA]</scope>
    <source>
        <strain evidence="40">Derp</strain>
    </source>
</reference>
<evidence type="ECO:0000256" key="33">
    <source>
        <dbReference type="ARBA" id="ARBA00048500"/>
    </source>
</evidence>
<evidence type="ECO:0000256" key="36">
    <source>
        <dbReference type="ARBA" id="ARBA00048916"/>
    </source>
</evidence>
<dbReference type="InterPro" id="IPR015421">
    <property type="entry name" value="PyrdxlP-dep_Trfase_major"/>
</dbReference>
<keyword evidence="6 40" id="KW-0032">Aminotransferase</keyword>
<evidence type="ECO:0000256" key="6">
    <source>
        <dbReference type="ARBA" id="ARBA00022576"/>
    </source>
</evidence>
<proteinExistence type="inferred from homology"/>
<evidence type="ECO:0000256" key="3">
    <source>
        <dbReference type="ARBA" id="ARBA00008954"/>
    </source>
</evidence>
<comment type="catalytic activity">
    <reaction evidence="24">
        <text>L-ornithine + pyruvate = 5-amino-2-oxopentanoate + L-alanine</text>
        <dbReference type="Rhea" id="RHEA:77327"/>
        <dbReference type="ChEBI" id="CHEBI:15361"/>
        <dbReference type="ChEBI" id="CHEBI:46911"/>
        <dbReference type="ChEBI" id="CHEBI:57972"/>
        <dbReference type="ChEBI" id="CHEBI:58802"/>
    </reaction>
</comment>
<comment type="catalytic activity">
    <reaction evidence="18">
        <text>N(omega),N(omega)-dimethyl-L-arginine + pyruvate = 5-(3,3-dimethylguanidino)-2-oxopentanoate + L-alanine</text>
        <dbReference type="Rhea" id="RHEA:77303"/>
        <dbReference type="ChEBI" id="CHEBI:15361"/>
        <dbReference type="ChEBI" id="CHEBI:57972"/>
        <dbReference type="ChEBI" id="CHEBI:58326"/>
        <dbReference type="ChEBI" id="CHEBI:197301"/>
    </reaction>
</comment>
<evidence type="ECO:0000256" key="30">
    <source>
        <dbReference type="ARBA" id="ARBA00044258"/>
    </source>
</evidence>
<comment type="catalytic activity">
    <reaction evidence="31">
        <text>N(omega),N(omega)-dimethyl-L-arginine + glyoxylate = 5-(3,3-dimethylguanidino)-2-oxopentanoate + glycine</text>
        <dbReference type="Rhea" id="RHEA:77311"/>
        <dbReference type="ChEBI" id="CHEBI:36655"/>
        <dbReference type="ChEBI" id="CHEBI:57305"/>
        <dbReference type="ChEBI" id="CHEBI:58326"/>
        <dbReference type="ChEBI" id="CHEBI:197301"/>
    </reaction>
</comment>
<keyword evidence="9" id="KW-0809">Transit peptide</keyword>
<comment type="function">
    <text evidence="38">Multifunctional aminotransferase with a broad substrate specificity. Catalyzes the conversion of glyoxylate to glycine using alanine as the amino donor. Catalyzes metabolism of not L- but the D-isomer of D-beta-aminoisobutyric acid to generate 2-methyl-3-oxopropanoate and alanine. Catalyzes the transfer of the amino group from beta-alanine to pyruvate to yield L-alanine and 3-oxopropanoate. Can metabolize NG-monomethyl-L-arginine (NMMA), asymmetric NG,NG-dimethyl-L-arginine (ADMA) and symmetric NG,N'G-dimethyl-L-arginine (SDMA). ADMA is a potent inhibitor of nitric-oxide (NO) synthase, and this activity provides mechanism through which the kidney regulates blood pressure.</text>
</comment>
<dbReference type="EMBL" id="NJHN03000037">
    <property type="protein sequence ID" value="KAH9422165.1"/>
    <property type="molecule type" value="Genomic_DNA"/>
</dbReference>
<gene>
    <name evidence="40" type="primary">AGXT2</name>
    <name evidence="40" type="ORF">DERP_002460</name>
</gene>
<keyword evidence="7" id="KW-0808">Transferase</keyword>
<comment type="catalytic activity">
    <reaction evidence="22">
        <text>2-oxobutanoate + L-alanine = (2S)-2-aminobutanoate + pyruvate</text>
        <dbReference type="Rhea" id="RHEA:77355"/>
        <dbReference type="ChEBI" id="CHEBI:15361"/>
        <dbReference type="ChEBI" id="CHEBI:16763"/>
        <dbReference type="ChEBI" id="CHEBI:57972"/>
        <dbReference type="ChEBI" id="CHEBI:74359"/>
        <dbReference type="EC" id="2.6.1.44"/>
    </reaction>
</comment>
<evidence type="ECO:0000256" key="39">
    <source>
        <dbReference type="RuleBase" id="RU003560"/>
    </source>
</evidence>
<sequence>MANLIQFSSSLKNLCFKSICRCLSTNSTPELPPCDYIPEKYKTKLSRFEIEQIHRINLNPCLTTCYKRPVFLTQGHMQYVWDDSGRRYLDMFGGILTTSIGHCHPRLVEKIQHQSTKIWHTSSLYLTEEIHEFAIKLANHFPEPLRCVFVCNSGSEANDIAITMSRLYTGSFDIIALRNGYHGSTLSTMPLCSIGVWKFPMPTSFGFHYASCPDPYRGRVGGRFCRDSLIQTNRHCDCIDADHCQAADYYIEDLQTMMDSCLPKKIAAMFAESIQGVGGVVQYPKQYIKRAYELVKQRNGLMVMDEVQTGFGRTGTNFWEFQSHGILPDIVTMAKGIGNGFPMAAVITTAEIAQTLTLGSYFNTFGGNPLASAIGSTVLDVIDENNLQLRSHNLGNKLLKKLAQIRDDYNGEIVGDVRGKGLMIGVEMMYQGKPMPKEQMNEIIEDCKDMGLIVGRGGPQANVFRIAPPMCINDDDIDFTVETIRRSIEKYCDRQANKK</sequence>
<dbReference type="Pfam" id="PF00202">
    <property type="entry name" value="Aminotran_3"/>
    <property type="match status" value="1"/>
</dbReference>
<dbReference type="PANTHER" id="PTHR45688">
    <property type="match status" value="1"/>
</dbReference>
<evidence type="ECO:0000256" key="21">
    <source>
        <dbReference type="ARBA" id="ARBA00043749"/>
    </source>
</evidence>
<evidence type="ECO:0000256" key="19">
    <source>
        <dbReference type="ARBA" id="ARBA00043679"/>
    </source>
</evidence>
<evidence type="ECO:0000256" key="23">
    <source>
        <dbReference type="ARBA" id="ARBA00043758"/>
    </source>
</evidence>
<evidence type="ECO:0000256" key="37">
    <source>
        <dbReference type="ARBA" id="ARBA00049480"/>
    </source>
</evidence>
<evidence type="ECO:0000256" key="17">
    <source>
        <dbReference type="ARBA" id="ARBA00042669"/>
    </source>
</evidence>
<comment type="catalytic activity">
    <reaction evidence="37">
        <text>N(omega),N('omega)-dimethyl-L-arginine + glyoxylate = 5-(3,3'-dimethylguanidino)-2-oxopentanoate + glycine</text>
        <dbReference type="Rhea" id="RHEA:77315"/>
        <dbReference type="ChEBI" id="CHEBI:36655"/>
        <dbReference type="ChEBI" id="CHEBI:57305"/>
        <dbReference type="ChEBI" id="CHEBI:197308"/>
        <dbReference type="ChEBI" id="CHEBI:197310"/>
    </reaction>
</comment>
<name>A0ABQ8JHT2_DERPT</name>
<evidence type="ECO:0000256" key="16">
    <source>
        <dbReference type="ARBA" id="ARBA00042611"/>
    </source>
</evidence>
<comment type="catalytic activity">
    <reaction evidence="35">
        <text>N(omega)-methyl-L-arginine + glyoxylate = 5-(3-methylguanidino)-2-oxopentanoate + glycine</text>
        <dbReference type="Rhea" id="RHEA:77323"/>
        <dbReference type="ChEBI" id="CHEBI:36655"/>
        <dbReference type="ChEBI" id="CHEBI:57305"/>
        <dbReference type="ChEBI" id="CHEBI:114953"/>
        <dbReference type="ChEBI" id="CHEBI:197314"/>
    </reaction>
</comment>
<evidence type="ECO:0000256" key="22">
    <source>
        <dbReference type="ARBA" id="ARBA00043751"/>
    </source>
</evidence>
<evidence type="ECO:0000256" key="28">
    <source>
        <dbReference type="ARBA" id="ARBA00044055"/>
    </source>
</evidence>